<dbReference type="GO" id="GO:0008615">
    <property type="term" value="P:pyridoxine biosynthetic process"/>
    <property type="evidence" value="ECO:0007669"/>
    <property type="project" value="UniProtKB-UniRule"/>
</dbReference>
<evidence type="ECO:0000259" key="10">
    <source>
        <dbReference type="Pfam" id="PF01243"/>
    </source>
</evidence>
<dbReference type="Gene3D" id="2.30.110.10">
    <property type="entry name" value="Electron Transport, Fmn-binding Protein, Chain A"/>
    <property type="match status" value="1"/>
</dbReference>
<feature type="binding site" evidence="7 9">
    <location>
        <position position="201"/>
    </location>
    <ligand>
        <name>FMN</name>
        <dbReference type="ChEBI" id="CHEBI:58210"/>
    </ligand>
</feature>
<comment type="subunit">
    <text evidence="2 7">Homodimer.</text>
</comment>
<dbReference type="EC" id="1.4.3.5" evidence="7"/>
<evidence type="ECO:0000259" key="11">
    <source>
        <dbReference type="Pfam" id="PF10590"/>
    </source>
</evidence>
<dbReference type="GO" id="GO:0004733">
    <property type="term" value="F:pyridoxamine phosphate oxidase activity"/>
    <property type="evidence" value="ECO:0007669"/>
    <property type="project" value="UniProtKB-UniRule"/>
</dbReference>
<evidence type="ECO:0000256" key="2">
    <source>
        <dbReference type="ARBA" id="ARBA00011738"/>
    </source>
</evidence>
<dbReference type="PANTHER" id="PTHR10851:SF0">
    <property type="entry name" value="PYRIDOXINE-5'-PHOSPHATE OXIDASE"/>
    <property type="match status" value="1"/>
</dbReference>
<feature type="binding site" evidence="7 9">
    <location>
        <begin position="77"/>
        <end position="82"/>
    </location>
    <ligand>
        <name>FMN</name>
        <dbReference type="ChEBI" id="CHEBI:58210"/>
    </ligand>
</feature>
<dbReference type="HAMAP" id="MF_01629">
    <property type="entry name" value="PdxH"/>
    <property type="match status" value="1"/>
</dbReference>
<feature type="binding site" evidence="7 9">
    <location>
        <position position="98"/>
    </location>
    <ligand>
        <name>FMN</name>
        <dbReference type="ChEBI" id="CHEBI:58210"/>
    </ligand>
</feature>
<dbReference type="InterPro" id="IPR019740">
    <property type="entry name" value="Pyridox_Oxase_CS"/>
</dbReference>
<proteinExistence type="inferred from homology"/>
<organism evidence="12 13">
    <name type="scientific">Paludibacter jiangxiensis</name>
    <dbReference type="NCBI Taxonomy" id="681398"/>
    <lineage>
        <taxon>Bacteria</taxon>
        <taxon>Pseudomonadati</taxon>
        <taxon>Bacteroidota</taxon>
        <taxon>Bacteroidia</taxon>
        <taxon>Bacteroidales</taxon>
        <taxon>Paludibacteraceae</taxon>
        <taxon>Paludibacter</taxon>
    </lineage>
</organism>
<evidence type="ECO:0000256" key="9">
    <source>
        <dbReference type="PIRSR" id="PIRSR000190-2"/>
    </source>
</evidence>
<feature type="binding site" evidence="7 9">
    <location>
        <position position="99"/>
    </location>
    <ligand>
        <name>FMN</name>
        <dbReference type="ChEBI" id="CHEBI:58210"/>
    </ligand>
</feature>
<reference evidence="13" key="1">
    <citation type="submission" date="2016-04" db="EMBL/GenBank/DDBJ databases">
        <title>Draft genome sequence of Paludibacter jiangxiensis strain NM7.</title>
        <authorList>
            <person name="Qiu Y."/>
            <person name="Matsuura N."/>
            <person name="Ohashi A."/>
            <person name="Tourlousse M.D."/>
            <person name="Sekiguchi Y."/>
        </authorList>
    </citation>
    <scope>NUCLEOTIDE SEQUENCE [LARGE SCALE GENOMIC DNA]</scope>
    <source>
        <strain evidence="13">NM7</strain>
    </source>
</reference>
<sequence>MNFFKSISGQIQGKSLRQLVANFRNEYISNGIAESDLKENPIDQFEVWFNEAVSNKLREPNAMHLATATPDGKPSGRVVLLKGFDERGFIFYTNYSSRKSHELEANNYASLTFLWLELYKQVRIEGIVHRIPPIEANHYFSSRPRGSQISAWASMQSQPVNSRHELELRMEDIEKEFSGKPVPRPENWGGYCLAPTKVEFWLGRSNRLHDRILYELQADNTWTKQRLSP</sequence>
<accession>A0A161LSL3</accession>
<evidence type="ECO:0000256" key="7">
    <source>
        <dbReference type="HAMAP-Rule" id="MF_01629"/>
    </source>
</evidence>
<dbReference type="PROSITE" id="PS01064">
    <property type="entry name" value="PYRIDOX_OXIDASE"/>
    <property type="match status" value="1"/>
</dbReference>
<comment type="similarity">
    <text evidence="1 7">Belongs to the pyridoxamine 5'-phosphate oxidase family.</text>
</comment>
<feature type="domain" description="Pyridoxamine 5'-phosphate oxidase N-terminal" evidence="10">
    <location>
        <begin position="50"/>
        <end position="174"/>
    </location>
</feature>
<reference evidence="13" key="2">
    <citation type="journal article" date="2017" name="Genome Announc.">
        <title>Draft genome sequence of Paludibacter jiangxiensis NM7(T), a propionate-producing fermentative bacterium.</title>
        <authorList>
            <person name="Qiu Y.-L."/>
            <person name="Tourlousse D.M."/>
            <person name="Matsuura N."/>
            <person name="Ohashi A."/>
            <person name="Sekiguchi Y."/>
        </authorList>
    </citation>
    <scope>NUCLEOTIDE SEQUENCE [LARGE SCALE GENOMIC DNA]</scope>
    <source>
        <strain evidence="13">NM7</strain>
    </source>
</reference>
<feature type="binding site" evidence="7 8">
    <location>
        <begin position="207"/>
        <end position="209"/>
    </location>
    <ligand>
        <name>substrate</name>
    </ligand>
</feature>
<evidence type="ECO:0000256" key="8">
    <source>
        <dbReference type="PIRSR" id="PIRSR000190-1"/>
    </source>
</evidence>
<comment type="pathway">
    <text evidence="7">Cofactor metabolism; pyridoxal 5'-phosphate salvage; pyridoxal 5'-phosphate from pyridoxine 5'-phosphate: step 1/1.</text>
</comment>
<dbReference type="GO" id="GO:0010181">
    <property type="term" value="F:FMN binding"/>
    <property type="evidence" value="ECO:0007669"/>
    <property type="project" value="UniProtKB-UniRule"/>
</dbReference>
<dbReference type="EMBL" id="BDCR01000004">
    <property type="protein sequence ID" value="GAT63770.1"/>
    <property type="molecule type" value="Genomic_DNA"/>
</dbReference>
<feature type="binding site" evidence="7 8">
    <location>
        <position position="147"/>
    </location>
    <ligand>
        <name>substrate</name>
    </ligand>
</feature>
<dbReference type="RefSeq" id="WP_068705277.1">
    <property type="nucleotide sequence ID" value="NZ_BDCR01000004.1"/>
</dbReference>
<dbReference type="PIRSF" id="PIRSF000190">
    <property type="entry name" value="Pyd_amn-ph_oxd"/>
    <property type="match status" value="1"/>
</dbReference>
<evidence type="ECO:0000256" key="1">
    <source>
        <dbReference type="ARBA" id="ARBA00007301"/>
    </source>
</evidence>
<evidence type="ECO:0000313" key="13">
    <source>
        <dbReference type="Proteomes" id="UP000076586"/>
    </source>
</evidence>
<dbReference type="InterPro" id="IPR011576">
    <property type="entry name" value="Pyridox_Oxase_N"/>
</dbReference>
<dbReference type="SUPFAM" id="SSF50475">
    <property type="entry name" value="FMN-binding split barrel"/>
    <property type="match status" value="1"/>
</dbReference>
<keyword evidence="4 7" id="KW-0288">FMN</keyword>
<comment type="caution">
    <text evidence="12">The sequence shown here is derived from an EMBL/GenBank/DDBJ whole genome shotgun (WGS) entry which is preliminary data.</text>
</comment>
<comment type="catalytic activity">
    <reaction evidence="7">
        <text>pyridoxine 5'-phosphate + O2 = pyridoxal 5'-phosphate + H2O2</text>
        <dbReference type="Rhea" id="RHEA:15149"/>
        <dbReference type="ChEBI" id="CHEBI:15379"/>
        <dbReference type="ChEBI" id="CHEBI:16240"/>
        <dbReference type="ChEBI" id="CHEBI:58589"/>
        <dbReference type="ChEBI" id="CHEBI:597326"/>
        <dbReference type="EC" id="1.4.3.5"/>
    </reaction>
</comment>
<comment type="cofactor">
    <cofactor evidence="7 9">
        <name>FMN</name>
        <dbReference type="ChEBI" id="CHEBI:58210"/>
    </cofactor>
    <text evidence="7 9">Binds 1 FMN per subunit.</text>
</comment>
<dbReference type="PANTHER" id="PTHR10851">
    <property type="entry name" value="PYRIDOXINE-5-PHOSPHATE OXIDASE"/>
    <property type="match status" value="1"/>
</dbReference>
<name>A0A161LSL3_9BACT</name>
<dbReference type="InterPro" id="IPR000659">
    <property type="entry name" value="Pyridox_Oxase"/>
</dbReference>
<dbReference type="NCBIfam" id="NF004231">
    <property type="entry name" value="PRK05679.1"/>
    <property type="match status" value="1"/>
</dbReference>
<feature type="binding site" evidence="8">
    <location>
        <begin position="24"/>
        <end position="27"/>
    </location>
    <ligand>
        <name>substrate</name>
    </ligand>
</feature>
<feature type="binding site" evidence="7 9">
    <location>
        <begin position="156"/>
        <end position="157"/>
    </location>
    <ligand>
        <name>FMN</name>
        <dbReference type="ChEBI" id="CHEBI:58210"/>
    </ligand>
</feature>
<keyword evidence="3 7" id="KW-0285">Flavoprotein</keyword>
<comment type="function">
    <text evidence="7">Catalyzes the oxidation of either pyridoxine 5'-phosphate (PNP) or pyridoxamine 5'-phosphate (PMP) into pyridoxal 5'-phosphate (PLP).</text>
</comment>
<feature type="binding site" evidence="7 8">
    <location>
        <position position="139"/>
    </location>
    <ligand>
        <name>substrate</name>
    </ligand>
</feature>
<dbReference type="OrthoDB" id="9780392at2"/>
<evidence type="ECO:0000256" key="6">
    <source>
        <dbReference type="ARBA" id="ARBA00023096"/>
    </source>
</evidence>
<dbReference type="FunFam" id="2.30.110.10:FF:000020">
    <property type="entry name" value="PNPO isoform 11"/>
    <property type="match status" value="1"/>
</dbReference>
<keyword evidence="13" id="KW-1185">Reference proteome</keyword>
<gene>
    <name evidence="7" type="primary">pdxH</name>
    <name evidence="12" type="ORF">PJIAN_4311</name>
</gene>
<dbReference type="InterPro" id="IPR012349">
    <property type="entry name" value="Split_barrel_FMN-bd"/>
</dbReference>
<keyword evidence="5 7" id="KW-0560">Oxidoreductase</keyword>
<dbReference type="AlphaFoldDB" id="A0A161LSL3"/>
<dbReference type="Pfam" id="PF01243">
    <property type="entry name" value="PNPOx_N"/>
    <property type="match status" value="1"/>
</dbReference>
<dbReference type="UniPathway" id="UPA01068">
    <property type="reaction ID" value="UER00304"/>
</dbReference>
<dbReference type="STRING" id="681398.PJIAN_4311"/>
<dbReference type="Proteomes" id="UP000076586">
    <property type="component" value="Unassembled WGS sequence"/>
</dbReference>
<evidence type="ECO:0000256" key="3">
    <source>
        <dbReference type="ARBA" id="ARBA00022630"/>
    </source>
</evidence>
<feature type="binding site" evidence="7 9">
    <location>
        <begin position="92"/>
        <end position="93"/>
    </location>
    <ligand>
        <name>FMN</name>
        <dbReference type="ChEBI" id="CHEBI:58210"/>
    </ligand>
</feature>
<evidence type="ECO:0000256" key="4">
    <source>
        <dbReference type="ARBA" id="ARBA00022643"/>
    </source>
</evidence>
<feature type="binding site" evidence="7 8">
    <location>
        <position position="143"/>
    </location>
    <ligand>
        <name>substrate</name>
    </ligand>
</feature>
<feature type="domain" description="Pyridoxine 5'-phosphate oxidase dimerisation C-terminal" evidence="11">
    <location>
        <begin position="188"/>
        <end position="229"/>
    </location>
</feature>
<evidence type="ECO:0000256" key="5">
    <source>
        <dbReference type="ARBA" id="ARBA00023002"/>
    </source>
</evidence>
<feature type="binding site" evidence="7 9">
    <location>
        <position position="121"/>
    </location>
    <ligand>
        <name>FMN</name>
        <dbReference type="ChEBI" id="CHEBI:58210"/>
    </ligand>
</feature>
<dbReference type="NCBIfam" id="TIGR00558">
    <property type="entry name" value="pdxH"/>
    <property type="match status" value="1"/>
</dbReference>
<feature type="binding site" evidence="7 9">
    <location>
        <position position="211"/>
    </location>
    <ligand>
        <name>FMN</name>
        <dbReference type="ChEBI" id="CHEBI:58210"/>
    </ligand>
</feature>
<evidence type="ECO:0000313" key="12">
    <source>
        <dbReference type="EMBL" id="GAT63770.1"/>
    </source>
</evidence>
<protein>
    <recommendedName>
        <fullName evidence="7">Pyridoxine/pyridoxamine 5'-phosphate oxidase</fullName>
        <ecNumber evidence="7">1.4.3.5</ecNumber>
    </recommendedName>
    <alternativeName>
        <fullName evidence="7">PNP/PMP oxidase</fullName>
        <shortName evidence="7">PNPOx</shortName>
    </alternativeName>
    <alternativeName>
        <fullName evidence="7">Pyridoxal 5'-phosphate synthase</fullName>
    </alternativeName>
</protein>
<dbReference type="Pfam" id="PF10590">
    <property type="entry name" value="PNP_phzG_C"/>
    <property type="match status" value="1"/>
</dbReference>
<feature type="binding site" evidence="7 8">
    <location>
        <position position="82"/>
    </location>
    <ligand>
        <name>substrate</name>
    </ligand>
</feature>
<dbReference type="InterPro" id="IPR019576">
    <property type="entry name" value="Pyridoxamine_oxidase_dimer_C"/>
</dbReference>
<comment type="pathway">
    <text evidence="7">Cofactor metabolism; pyridoxal 5'-phosphate salvage; pyridoxal 5'-phosphate from pyridoxamine 5'-phosphate: step 1/1.</text>
</comment>
<keyword evidence="6 7" id="KW-0664">Pyridoxine biosynthesis</keyword>
<comment type="catalytic activity">
    <reaction evidence="7">
        <text>pyridoxamine 5'-phosphate + O2 + H2O = pyridoxal 5'-phosphate + H2O2 + NH4(+)</text>
        <dbReference type="Rhea" id="RHEA:15817"/>
        <dbReference type="ChEBI" id="CHEBI:15377"/>
        <dbReference type="ChEBI" id="CHEBI:15379"/>
        <dbReference type="ChEBI" id="CHEBI:16240"/>
        <dbReference type="ChEBI" id="CHEBI:28938"/>
        <dbReference type="ChEBI" id="CHEBI:58451"/>
        <dbReference type="ChEBI" id="CHEBI:597326"/>
        <dbReference type="EC" id="1.4.3.5"/>
    </reaction>
</comment>